<feature type="chain" id="PRO_5001517093" description="Single domain-containing protein" evidence="1">
    <location>
        <begin position="19"/>
        <end position="95"/>
    </location>
</feature>
<organism evidence="2">
    <name type="scientific">Amblyomma triste</name>
    <name type="common">Neotropical tick</name>
    <dbReference type="NCBI Taxonomy" id="251400"/>
    <lineage>
        <taxon>Eukaryota</taxon>
        <taxon>Metazoa</taxon>
        <taxon>Ecdysozoa</taxon>
        <taxon>Arthropoda</taxon>
        <taxon>Chelicerata</taxon>
        <taxon>Arachnida</taxon>
        <taxon>Acari</taxon>
        <taxon>Parasitiformes</taxon>
        <taxon>Ixodida</taxon>
        <taxon>Ixodoidea</taxon>
        <taxon>Ixodidae</taxon>
        <taxon>Amblyomminae</taxon>
        <taxon>Amblyomma</taxon>
    </lineage>
</organism>
<reference evidence="2" key="1">
    <citation type="submission" date="2014-03" db="EMBL/GenBank/DDBJ databases">
        <title>The sialotranscriptome of Amblyomma triste, Amblyomma parvum and Amblyomma cajennense ticks, uncovered by 454-based RNA-seq.</title>
        <authorList>
            <person name="Garcia G.R."/>
            <person name="Gardinassi L.G."/>
            <person name="Ribeiro J.M."/>
            <person name="Anatriello E."/>
            <person name="Ferreira B.R."/>
            <person name="Moreira H.N."/>
            <person name="Mafra C."/>
            <person name="Olegario M.M."/>
            <person name="Szabo P.J."/>
            <person name="Miranda-Santos I.K."/>
            <person name="Maruyama S.R."/>
        </authorList>
    </citation>
    <scope>NUCLEOTIDE SEQUENCE</scope>
    <source>
        <strain evidence="2">Mato Grasso do Sul</strain>
        <tissue evidence="2">Salivary glands</tissue>
    </source>
</reference>
<evidence type="ECO:0008006" key="3">
    <source>
        <dbReference type="Google" id="ProtNLM"/>
    </source>
</evidence>
<evidence type="ECO:0000313" key="2">
    <source>
        <dbReference type="EMBL" id="JAC30380.1"/>
    </source>
</evidence>
<accession>A0A023GCI6</accession>
<sequence length="95" mass="10159">MNILFFVICLLCPVYTTLYNTDDDQRVDGKACIIGPLSLSAGDTLYSNHPCVKAQCIGNPPQLIITGCSADGVNDYTPSEGKNIVVWPGCCDGDD</sequence>
<dbReference type="EMBL" id="GBBM01005038">
    <property type="protein sequence ID" value="JAC30380.1"/>
    <property type="molecule type" value="mRNA"/>
</dbReference>
<proteinExistence type="evidence at transcript level"/>
<protein>
    <recommendedName>
        <fullName evidence="3">Single domain-containing protein</fullName>
    </recommendedName>
</protein>
<feature type="signal peptide" evidence="1">
    <location>
        <begin position="1"/>
        <end position="18"/>
    </location>
</feature>
<dbReference type="AlphaFoldDB" id="A0A023GCI6"/>
<keyword evidence="1" id="KW-0732">Signal</keyword>
<evidence type="ECO:0000256" key="1">
    <source>
        <dbReference type="SAM" id="SignalP"/>
    </source>
</evidence>
<name>A0A023GCI6_AMBTT</name>